<reference evidence="8 9" key="1">
    <citation type="submission" date="2019-01" db="EMBL/GenBank/DDBJ databases">
        <title>Nuclear Genome Assembly of the Microalgal Biofuel strain Nannochloropsis salina CCMP1776.</title>
        <authorList>
            <person name="Hovde B."/>
        </authorList>
    </citation>
    <scope>NUCLEOTIDE SEQUENCE [LARGE SCALE GENOMIC DNA]</scope>
    <source>
        <strain evidence="8 9">CCMP1776</strain>
    </source>
</reference>
<dbReference type="InterPro" id="IPR002054">
    <property type="entry name" value="DNA-dir_DNA_pol_X"/>
</dbReference>
<dbReference type="GO" id="GO:0006303">
    <property type="term" value="P:double-strand break repair via nonhomologous end joining"/>
    <property type="evidence" value="ECO:0007669"/>
    <property type="project" value="TreeGrafter"/>
</dbReference>
<name>A0A4D9DE51_9STRA</name>
<evidence type="ECO:0000313" key="8">
    <source>
        <dbReference type="EMBL" id="TFJ88737.1"/>
    </source>
</evidence>
<proteinExistence type="inferred from homology"/>
<dbReference type="InterPro" id="IPR018944">
    <property type="entry name" value="DNA_pol_lambd_fingers_domain"/>
</dbReference>
<accession>A0A4D9DE51</accession>
<dbReference type="InterPro" id="IPR029398">
    <property type="entry name" value="PolB_thumb"/>
</dbReference>
<keyword evidence="5" id="KW-0239">DNA-directed DNA polymerase</keyword>
<dbReference type="SUPFAM" id="SSF47802">
    <property type="entry name" value="DNA polymerase beta, N-terminal domain-like"/>
    <property type="match status" value="1"/>
</dbReference>
<evidence type="ECO:0000256" key="5">
    <source>
        <dbReference type="RuleBase" id="RU366014"/>
    </source>
</evidence>
<evidence type="ECO:0000256" key="3">
    <source>
        <dbReference type="ARBA" id="ARBA00022695"/>
    </source>
</evidence>
<keyword evidence="5" id="KW-0539">Nucleus</keyword>
<gene>
    <name evidence="8" type="ORF">NSK_000306</name>
</gene>
<dbReference type="Pfam" id="PF14791">
    <property type="entry name" value="DNA_pol_B_thumb"/>
    <property type="match status" value="1"/>
</dbReference>
<dbReference type="InterPro" id="IPR027421">
    <property type="entry name" value="DNA_pol_lamdba_lyase_dom_sf"/>
</dbReference>
<comment type="caution">
    <text evidence="8">The sequence shown here is derived from an EMBL/GenBank/DDBJ whole genome shotgun (WGS) entry which is preliminary data.</text>
</comment>
<dbReference type="SMART" id="SM00483">
    <property type="entry name" value="POLXc"/>
    <property type="match status" value="1"/>
</dbReference>
<dbReference type="InterPro" id="IPR002008">
    <property type="entry name" value="DNA_pol_X_beta-like"/>
</dbReference>
<comment type="function">
    <text evidence="5">DNA polymerase that functions in several pathways of DNA repair. Involved in base excision repair (BER) responsible for repair of lesions that give rise to abasic (AP) sites in DNA. Also contributes to DNA double-strand break repair by non-homologous end joining and homologous recombination. Has both template-dependent and template-independent (terminal transferase) DNA polymerase activities. Has also a 5'-deoxyribose-5-phosphate lyase (dRP lyase) activity.</text>
</comment>
<dbReference type="InterPro" id="IPR022312">
    <property type="entry name" value="DNA_pol_X"/>
</dbReference>
<keyword evidence="5" id="KW-0227">DNA damage</keyword>
<keyword evidence="2 5" id="KW-0808">Transferase</keyword>
<dbReference type="GO" id="GO:0005634">
    <property type="term" value="C:nucleus"/>
    <property type="evidence" value="ECO:0007669"/>
    <property type="project" value="UniProtKB-SubCell"/>
</dbReference>
<dbReference type="Gene3D" id="1.10.150.20">
    <property type="entry name" value="5' to 3' exonuclease, C-terminal subdomain"/>
    <property type="match status" value="1"/>
</dbReference>
<dbReference type="GO" id="GO:0003887">
    <property type="term" value="F:DNA-directed DNA polymerase activity"/>
    <property type="evidence" value="ECO:0007669"/>
    <property type="project" value="UniProtKB-UniRule"/>
</dbReference>
<dbReference type="PRINTS" id="PR00870">
    <property type="entry name" value="DNAPOLXBETA"/>
</dbReference>
<evidence type="ECO:0000256" key="6">
    <source>
        <dbReference type="SAM" id="MobiDB-lite"/>
    </source>
</evidence>
<sequence>MGPIWIMAGYGSLSIRMGRHWAQILSRHGARVHARFWPGKTRVVIVPKGLAPGILTQLLSPCGDDVTCLHQAWMEEAVRRCLSLGGRKRDREGGRAGTADLALPPLNPYYYHVNALPRPEEKMNVAAGKEKRRGRQTTEEAEKEEEGGEGESGLGGRHRQLETAKWTCREASRAGLLNHNVHLTVFLDELIAIYDMLGSDIAGGRYRRAQYHRFVQILRGLPFAINKDNLRSLKKKRGIGSSMLKDIGEILEYGRLSRLEALKRREGVEACLSFQKVWGVGPATARALFTHDKIQSISELRARVRSHPGILNENQRVGLRYYEEFQERIPRSEVRKIEERVREGTEALYPGMFILTTCGSYRRGASHCGDVDILFAPISDATDDKSDSYFGVCRLGDGYLHRRLDLKVYSRQQYPFAVLYFTGSDHFNRSMRCWAIKHKGEALEKEHDYGGDSDREETWDRANKKEAWALSPSEME</sequence>
<keyword evidence="4" id="KW-0235">DNA replication</keyword>
<protein>
    <recommendedName>
        <fullName evidence="5">DNA polymerase</fullName>
        <ecNumber evidence="5">2.7.7.7</ecNumber>
    </recommendedName>
</protein>
<dbReference type="EC" id="2.7.7.7" evidence="5"/>
<feature type="domain" description="DNA-directed DNA polymerase X" evidence="7">
    <location>
        <begin position="178"/>
        <end position="476"/>
    </location>
</feature>
<keyword evidence="1" id="KW-0237">DNA synthesis</keyword>
<feature type="compositionally biased region" description="Acidic residues" evidence="6">
    <location>
        <begin position="139"/>
        <end position="149"/>
    </location>
</feature>
<dbReference type="EMBL" id="SDOX01000001">
    <property type="protein sequence ID" value="TFJ88737.1"/>
    <property type="molecule type" value="Genomic_DNA"/>
</dbReference>
<dbReference type="SUPFAM" id="SSF81301">
    <property type="entry name" value="Nucleotidyltransferase"/>
    <property type="match status" value="1"/>
</dbReference>
<dbReference type="Gene3D" id="3.30.460.10">
    <property type="entry name" value="Beta Polymerase, domain 2"/>
    <property type="match status" value="2"/>
</dbReference>
<evidence type="ECO:0000256" key="2">
    <source>
        <dbReference type="ARBA" id="ARBA00022679"/>
    </source>
</evidence>
<keyword evidence="3 5" id="KW-0548">Nucleotidyltransferase</keyword>
<dbReference type="OrthoDB" id="205514at2759"/>
<dbReference type="InterPro" id="IPR043519">
    <property type="entry name" value="NT_sf"/>
</dbReference>
<dbReference type="InterPro" id="IPR028207">
    <property type="entry name" value="DNA_pol_B_palm_palm"/>
</dbReference>
<keyword evidence="9" id="KW-1185">Reference proteome</keyword>
<evidence type="ECO:0000256" key="1">
    <source>
        <dbReference type="ARBA" id="ARBA00022634"/>
    </source>
</evidence>
<dbReference type="Proteomes" id="UP000355283">
    <property type="component" value="Unassembled WGS sequence"/>
</dbReference>
<comment type="subcellular location">
    <subcellularLocation>
        <location evidence="5">Nucleus</location>
    </subcellularLocation>
</comment>
<dbReference type="SUPFAM" id="SSF81585">
    <property type="entry name" value="PsbU/PolX domain-like"/>
    <property type="match status" value="1"/>
</dbReference>
<dbReference type="Gene3D" id="3.30.210.10">
    <property type="entry name" value="DNA polymerase, thumb domain"/>
    <property type="match status" value="1"/>
</dbReference>
<evidence type="ECO:0000256" key="4">
    <source>
        <dbReference type="ARBA" id="ARBA00022705"/>
    </source>
</evidence>
<dbReference type="InterPro" id="IPR037160">
    <property type="entry name" value="DNA_Pol_thumb_sf"/>
</dbReference>
<evidence type="ECO:0000259" key="7">
    <source>
        <dbReference type="SMART" id="SM00483"/>
    </source>
</evidence>
<dbReference type="GO" id="GO:0046872">
    <property type="term" value="F:metal ion binding"/>
    <property type="evidence" value="ECO:0007669"/>
    <property type="project" value="UniProtKB-UniRule"/>
</dbReference>
<evidence type="ECO:0000313" key="9">
    <source>
        <dbReference type="Proteomes" id="UP000355283"/>
    </source>
</evidence>
<dbReference type="GO" id="GO:0003677">
    <property type="term" value="F:DNA binding"/>
    <property type="evidence" value="ECO:0007669"/>
    <property type="project" value="UniProtKB-UniRule"/>
</dbReference>
<dbReference type="Gene3D" id="1.10.150.110">
    <property type="entry name" value="DNA polymerase beta, N-terminal domain-like"/>
    <property type="match status" value="1"/>
</dbReference>
<dbReference type="Pfam" id="PF14792">
    <property type="entry name" value="DNA_pol_B_palm"/>
    <property type="match status" value="1"/>
</dbReference>
<organism evidence="8 9">
    <name type="scientific">Nannochloropsis salina CCMP1776</name>
    <dbReference type="NCBI Taxonomy" id="1027361"/>
    <lineage>
        <taxon>Eukaryota</taxon>
        <taxon>Sar</taxon>
        <taxon>Stramenopiles</taxon>
        <taxon>Ochrophyta</taxon>
        <taxon>Eustigmatophyceae</taxon>
        <taxon>Eustigmatales</taxon>
        <taxon>Monodopsidaceae</taxon>
        <taxon>Microchloropsis</taxon>
        <taxon>Microchloropsis salina</taxon>
    </lineage>
</organism>
<keyword evidence="5" id="KW-0234">DNA repair</keyword>
<feature type="region of interest" description="Disordered" evidence="6">
    <location>
        <begin position="123"/>
        <end position="158"/>
    </location>
</feature>
<dbReference type="PANTHER" id="PTHR11276">
    <property type="entry name" value="DNA POLYMERASE TYPE-X FAMILY MEMBER"/>
    <property type="match status" value="1"/>
</dbReference>
<dbReference type="CDD" id="cd00141">
    <property type="entry name" value="NT_POLXc"/>
    <property type="match status" value="1"/>
</dbReference>
<dbReference type="AlphaFoldDB" id="A0A4D9DE51"/>
<dbReference type="Pfam" id="PF10391">
    <property type="entry name" value="DNA_pol_lambd_f"/>
    <property type="match status" value="1"/>
</dbReference>
<dbReference type="PANTHER" id="PTHR11276:SF28">
    <property type="entry name" value="DNA POLYMERASE LAMBDA"/>
    <property type="match status" value="1"/>
</dbReference>
<comment type="catalytic activity">
    <reaction evidence="5">
        <text>DNA(n) + a 2'-deoxyribonucleoside 5'-triphosphate = DNA(n+1) + diphosphate</text>
        <dbReference type="Rhea" id="RHEA:22508"/>
        <dbReference type="Rhea" id="RHEA-COMP:17339"/>
        <dbReference type="Rhea" id="RHEA-COMP:17340"/>
        <dbReference type="ChEBI" id="CHEBI:33019"/>
        <dbReference type="ChEBI" id="CHEBI:61560"/>
        <dbReference type="ChEBI" id="CHEBI:173112"/>
        <dbReference type="EC" id="2.7.7.7"/>
    </reaction>
</comment>
<comment type="similarity">
    <text evidence="5">Belongs to the DNA polymerase type-X family.</text>
</comment>